<dbReference type="Proteomes" id="UP000259211">
    <property type="component" value="Unassembled WGS sequence"/>
</dbReference>
<evidence type="ECO:0000313" key="2">
    <source>
        <dbReference type="Proteomes" id="UP000259211"/>
    </source>
</evidence>
<dbReference type="SUPFAM" id="SSF53756">
    <property type="entry name" value="UDP-Glycosyltransferase/glycogen phosphorylase"/>
    <property type="match status" value="1"/>
</dbReference>
<reference evidence="1 2" key="1">
    <citation type="submission" date="2017-07" db="EMBL/GenBank/DDBJ databases">
        <authorList>
            <person name="Sun Z.S."/>
            <person name="Albrecht U."/>
            <person name="Echele G."/>
            <person name="Lee C.C."/>
        </authorList>
    </citation>
    <scope>NUCLEOTIDE SEQUENCE [LARGE SCALE GENOMIC DNA]</scope>
    <source>
        <strain evidence="1 2">P16-029</strain>
    </source>
</reference>
<organism evidence="1 2">
    <name type="scientific">Cutibacterium avidum</name>
    <dbReference type="NCBI Taxonomy" id="33010"/>
    <lineage>
        <taxon>Bacteria</taxon>
        <taxon>Bacillati</taxon>
        <taxon>Actinomycetota</taxon>
        <taxon>Actinomycetes</taxon>
        <taxon>Propionibacteriales</taxon>
        <taxon>Propionibacteriaceae</taxon>
        <taxon>Cutibacterium</taxon>
    </lineage>
</organism>
<protein>
    <submittedName>
        <fullName evidence="1">Uncharacterized protein</fullName>
    </submittedName>
</protein>
<sequence length="356" mass="38323">MSTMHLDLGLTQTINRATHVTRGFRRIVMVTATGDNRPDRLVADLTDEFSRRGIEVPQLPIEGSKDTTAPSSVPAPARKVLKKWSLHRQEKTRQDLGESLDHQSAIIVTDPSRLDEIADLPVAGQADRPVVVLLATDPDKAPDELPQLVDLVVTPNPDTNPWKHLGVPVHSIGVPAAGASPTPGDRPKRVALLGPCTDEELSEALATFDRACQVVPGWSLEVCLDDETRIHSAVAARRDVGIHPARSENTIMNQSELALVLTREEDLASRILDAAGAGLPAIAYADTPAAADILSRSGYPATNMEELASALSQGMADAPLRRIQRESAADVVSDHGSSKIGDAWLDLMFTVGRSRR</sequence>
<dbReference type="Gene3D" id="3.40.50.2000">
    <property type="entry name" value="Glycogen Phosphorylase B"/>
    <property type="match status" value="1"/>
</dbReference>
<dbReference type="EMBL" id="NOWI01000001">
    <property type="protein sequence ID" value="RFT46792.1"/>
    <property type="molecule type" value="Genomic_DNA"/>
</dbReference>
<evidence type="ECO:0000313" key="1">
    <source>
        <dbReference type="EMBL" id="RFT46792.1"/>
    </source>
</evidence>
<proteinExistence type="predicted"/>
<comment type="caution">
    <text evidence="1">The sequence shown here is derived from an EMBL/GenBank/DDBJ whole genome shotgun (WGS) entry which is preliminary data.</text>
</comment>
<gene>
    <name evidence="1" type="ORF">CHT91_00185</name>
</gene>
<dbReference type="AlphaFoldDB" id="A0A3E2DN28"/>
<accession>A0A3E2DN28</accession>
<name>A0A3E2DN28_9ACTN</name>